<accession>A0A1W6ZNM5</accession>
<evidence type="ECO:0000256" key="10">
    <source>
        <dbReference type="ARBA" id="ARBA00023136"/>
    </source>
</evidence>
<organism evidence="13 14">
    <name type="scientific">Pseudorhodoplanes sinuspersici</name>
    <dbReference type="NCBI Taxonomy" id="1235591"/>
    <lineage>
        <taxon>Bacteria</taxon>
        <taxon>Pseudomonadati</taxon>
        <taxon>Pseudomonadota</taxon>
        <taxon>Alphaproteobacteria</taxon>
        <taxon>Hyphomicrobiales</taxon>
        <taxon>Pseudorhodoplanes</taxon>
    </lineage>
</organism>
<comment type="function">
    <text evidence="1">Membrane-anchoring subunit of succinate dehydrogenase (SDH).</text>
</comment>
<dbReference type="RefSeq" id="WP_086087407.1">
    <property type="nucleotide sequence ID" value="NZ_CP021112.1"/>
</dbReference>
<dbReference type="PROSITE" id="PS01000">
    <property type="entry name" value="SDH_CYT_1"/>
    <property type="match status" value="1"/>
</dbReference>
<dbReference type="GO" id="GO:0006099">
    <property type="term" value="P:tricarboxylic acid cycle"/>
    <property type="evidence" value="ECO:0007669"/>
    <property type="project" value="InterPro"/>
</dbReference>
<evidence type="ECO:0000256" key="1">
    <source>
        <dbReference type="ARBA" id="ARBA00004050"/>
    </source>
</evidence>
<dbReference type="InterPro" id="IPR034804">
    <property type="entry name" value="SQR/QFR_C/D"/>
</dbReference>
<keyword evidence="7 12" id="KW-0479">Metal-binding</keyword>
<evidence type="ECO:0000256" key="6">
    <source>
        <dbReference type="ARBA" id="ARBA00022692"/>
    </source>
</evidence>
<dbReference type="GO" id="GO:0009055">
    <property type="term" value="F:electron transfer activity"/>
    <property type="evidence" value="ECO:0007669"/>
    <property type="project" value="InterPro"/>
</dbReference>
<dbReference type="SUPFAM" id="SSF81343">
    <property type="entry name" value="Fumarate reductase respiratory complex transmembrane subunits"/>
    <property type="match status" value="1"/>
</dbReference>
<dbReference type="CDD" id="cd03499">
    <property type="entry name" value="SQR_TypeC_SdhC"/>
    <property type="match status" value="1"/>
</dbReference>
<protein>
    <recommendedName>
        <fullName evidence="4">Succinate dehydrogenase cytochrome b556 subunit</fullName>
    </recommendedName>
</protein>
<dbReference type="InterPro" id="IPR014314">
    <property type="entry name" value="Succ_DH_cytb556"/>
</dbReference>
<dbReference type="PANTHER" id="PTHR10978">
    <property type="entry name" value="SUCCINATE DEHYDROGENASE CYTOCHROME B560 SUBUNIT"/>
    <property type="match status" value="1"/>
</dbReference>
<comment type="similarity">
    <text evidence="3">Belongs to the cytochrome b560 family.</text>
</comment>
<dbReference type="OrthoDB" id="9799441at2"/>
<comment type="subunit">
    <text evidence="11">Part of an enzyme complex containing four subunits: a flavoprotein, an iron-sulfur protein, plus two membrane-anchoring proteins, SdhC and SdhD. The complex can form homotrimers.</text>
</comment>
<keyword evidence="10" id="KW-0472">Membrane</keyword>
<dbReference type="Proteomes" id="UP000194137">
    <property type="component" value="Chromosome"/>
</dbReference>
<evidence type="ECO:0000256" key="2">
    <source>
        <dbReference type="ARBA" id="ARBA00004141"/>
    </source>
</evidence>
<evidence type="ECO:0000256" key="12">
    <source>
        <dbReference type="PIRSR" id="PIRSR000178-1"/>
    </source>
</evidence>
<comment type="cofactor">
    <cofactor evidence="12">
        <name>heme</name>
        <dbReference type="ChEBI" id="CHEBI:30413"/>
    </cofactor>
    <text evidence="12">The heme is bound between the two transmembrane subunits.</text>
</comment>
<dbReference type="InterPro" id="IPR000701">
    <property type="entry name" value="SuccDH_FuR_B_TM-su"/>
</dbReference>
<evidence type="ECO:0000313" key="13">
    <source>
        <dbReference type="EMBL" id="ARP98996.1"/>
    </source>
</evidence>
<reference evidence="13 14" key="1">
    <citation type="submission" date="2017-05" db="EMBL/GenBank/DDBJ databases">
        <title>Full genome sequence of Pseudorhodoplanes sinuspersici.</title>
        <authorList>
            <person name="Dastgheib S.M.M."/>
            <person name="Shavandi M."/>
            <person name="Tirandaz H."/>
        </authorList>
    </citation>
    <scope>NUCLEOTIDE SEQUENCE [LARGE SCALE GENOMIC DNA]</scope>
    <source>
        <strain evidence="13 14">RIPI110</strain>
    </source>
</reference>
<evidence type="ECO:0000256" key="11">
    <source>
        <dbReference type="ARBA" id="ARBA00025912"/>
    </source>
</evidence>
<dbReference type="STRING" id="1235591.CAK95_07815"/>
<dbReference type="NCBIfam" id="TIGR02970">
    <property type="entry name" value="succ_dehyd_cytB"/>
    <property type="match status" value="1"/>
</dbReference>
<dbReference type="AlphaFoldDB" id="A0A1W6ZNM5"/>
<dbReference type="EMBL" id="CP021112">
    <property type="protein sequence ID" value="ARP98996.1"/>
    <property type="molecule type" value="Genomic_DNA"/>
</dbReference>
<comment type="subcellular location">
    <subcellularLocation>
        <location evidence="2">Membrane</location>
        <topology evidence="2">Multi-pass membrane protein</topology>
    </subcellularLocation>
</comment>
<dbReference type="PIRSF" id="PIRSF000178">
    <property type="entry name" value="SDH_cyt_b560"/>
    <property type="match status" value="1"/>
</dbReference>
<keyword evidence="5 12" id="KW-0349">Heme</keyword>
<keyword evidence="14" id="KW-1185">Reference proteome</keyword>
<evidence type="ECO:0000256" key="9">
    <source>
        <dbReference type="ARBA" id="ARBA00023004"/>
    </source>
</evidence>
<evidence type="ECO:0000256" key="5">
    <source>
        <dbReference type="ARBA" id="ARBA00022617"/>
    </source>
</evidence>
<name>A0A1W6ZNM5_9HYPH</name>
<keyword evidence="8" id="KW-1133">Transmembrane helix</keyword>
<dbReference type="KEGG" id="psin:CAK95_07815"/>
<dbReference type="Gene3D" id="1.20.1300.10">
    <property type="entry name" value="Fumarate reductase/succinate dehydrogenase, transmembrane subunit"/>
    <property type="match status" value="1"/>
</dbReference>
<feature type="binding site" description="axial binding residue" evidence="12">
    <location>
        <position position="85"/>
    </location>
    <ligand>
        <name>heme</name>
        <dbReference type="ChEBI" id="CHEBI:30413"/>
        <note>ligand shared with second transmembrane subunit</note>
    </ligand>
    <ligandPart>
        <name>Fe</name>
        <dbReference type="ChEBI" id="CHEBI:18248"/>
    </ligandPart>
</feature>
<evidence type="ECO:0000256" key="8">
    <source>
        <dbReference type="ARBA" id="ARBA00022989"/>
    </source>
</evidence>
<evidence type="ECO:0000256" key="4">
    <source>
        <dbReference type="ARBA" id="ARBA00020076"/>
    </source>
</evidence>
<proteinExistence type="inferred from homology"/>
<dbReference type="GO" id="GO:0046872">
    <property type="term" value="F:metal ion binding"/>
    <property type="evidence" value="ECO:0007669"/>
    <property type="project" value="UniProtKB-KW"/>
</dbReference>
<sequence>MADTRRTVERPLSPHLTIYRPMLTMMMSIVHRITGAALFFGTLLLCWWLLAAASGPTAYSKVQAFMGSIIGGLILFGYTWALIHHMLGGIRHLIWDTGRGFGPAEREWLTLATLVGSIGLTIVIWVIGYIFIGGAR</sequence>
<evidence type="ECO:0000256" key="3">
    <source>
        <dbReference type="ARBA" id="ARBA00007244"/>
    </source>
</evidence>
<dbReference type="InterPro" id="IPR018495">
    <property type="entry name" value="Succ_DH_cyt_bsu_CS"/>
</dbReference>
<dbReference type="GO" id="GO:0016020">
    <property type="term" value="C:membrane"/>
    <property type="evidence" value="ECO:0007669"/>
    <property type="project" value="UniProtKB-SubCell"/>
</dbReference>
<gene>
    <name evidence="13" type="ORF">CAK95_07815</name>
</gene>
<dbReference type="PROSITE" id="PS01001">
    <property type="entry name" value="SDH_CYT_2"/>
    <property type="match status" value="1"/>
</dbReference>
<keyword evidence="6" id="KW-0812">Transmembrane</keyword>
<dbReference type="PANTHER" id="PTHR10978:SF5">
    <property type="entry name" value="SUCCINATE DEHYDROGENASE CYTOCHROME B560 SUBUNIT, MITOCHONDRIAL"/>
    <property type="match status" value="1"/>
</dbReference>
<dbReference type="Pfam" id="PF01127">
    <property type="entry name" value="Sdh_cyt"/>
    <property type="match status" value="1"/>
</dbReference>
<evidence type="ECO:0000256" key="7">
    <source>
        <dbReference type="ARBA" id="ARBA00022723"/>
    </source>
</evidence>
<evidence type="ECO:0000313" key="14">
    <source>
        <dbReference type="Proteomes" id="UP000194137"/>
    </source>
</evidence>
<keyword evidence="9 12" id="KW-0408">Iron</keyword>